<dbReference type="InterPro" id="IPR014710">
    <property type="entry name" value="RmlC-like_jellyroll"/>
</dbReference>
<dbReference type="SUPFAM" id="SSF51182">
    <property type="entry name" value="RmlC-like cupins"/>
    <property type="match status" value="1"/>
</dbReference>
<accession>A0ABM8DMU3</accession>
<dbReference type="PANTHER" id="PTHR35848:SF6">
    <property type="entry name" value="CUPIN TYPE-2 DOMAIN-CONTAINING PROTEIN"/>
    <property type="match status" value="1"/>
</dbReference>
<keyword evidence="4" id="KW-1185">Reference proteome</keyword>
<dbReference type="Proteomes" id="UP001242010">
    <property type="component" value="Chromosome"/>
</dbReference>
<evidence type="ECO:0000313" key="3">
    <source>
        <dbReference type="EMBL" id="BDU68243.1"/>
    </source>
</evidence>
<dbReference type="InterPro" id="IPR011051">
    <property type="entry name" value="RmlC_Cupin_sf"/>
</dbReference>
<reference evidence="4" key="1">
    <citation type="journal article" date="2023" name="Int. J. Syst. Evol. Microbiol.">
        <title>Mesoterricola silvestris gen. nov., sp. nov., Mesoterricola sediminis sp. nov., Geothrix oryzae sp. nov., Geothrix edaphica sp. nov., Geothrix rubra sp. nov., and Geothrix limicola sp. nov., six novel members of Acidobacteriota isolated from soils.</title>
        <authorList>
            <person name="Itoh H."/>
            <person name="Sugisawa Y."/>
            <person name="Mise K."/>
            <person name="Xu Z."/>
            <person name="Kuniyasu M."/>
            <person name="Ushijima N."/>
            <person name="Kawano K."/>
            <person name="Kobayashi E."/>
            <person name="Shiratori Y."/>
            <person name="Masuda Y."/>
            <person name="Senoo K."/>
        </authorList>
    </citation>
    <scope>NUCLEOTIDE SEQUENCE [LARGE SCALE GENOMIC DNA]</scope>
    <source>
        <strain evidence="4">Red222</strain>
    </source>
</reference>
<dbReference type="Gene3D" id="2.60.120.10">
    <property type="entry name" value="Jelly Rolls"/>
    <property type="match status" value="1"/>
</dbReference>
<dbReference type="PANTHER" id="PTHR35848">
    <property type="entry name" value="OXALATE-BINDING PROTEIN"/>
    <property type="match status" value="1"/>
</dbReference>
<protein>
    <submittedName>
        <fullName evidence="3">Carbohydrate-binding protein</fullName>
    </submittedName>
</protein>
<sequence>MIRRRSELVEETKVGIRGGLGSGRGVEFLKAGEMAGVLSVGRTTLEPGATIGEHAHPNTEDLYLILEGRGTGILDGERFPVAEGDLFLVKAGGTHGLINDSDAPLTFLGLLTRKDETA</sequence>
<organism evidence="3 4">
    <name type="scientific">Geothrix oryzae</name>
    <dbReference type="NCBI Taxonomy" id="2927975"/>
    <lineage>
        <taxon>Bacteria</taxon>
        <taxon>Pseudomonadati</taxon>
        <taxon>Acidobacteriota</taxon>
        <taxon>Holophagae</taxon>
        <taxon>Holophagales</taxon>
        <taxon>Holophagaceae</taxon>
        <taxon>Geothrix</taxon>
    </lineage>
</organism>
<feature type="domain" description="Cupin type-2" evidence="2">
    <location>
        <begin position="42"/>
        <end position="108"/>
    </location>
</feature>
<gene>
    <name evidence="3" type="ORF">GETHOR_03440</name>
</gene>
<name>A0ABM8DMU3_9BACT</name>
<dbReference type="InterPro" id="IPR051610">
    <property type="entry name" value="GPI/OXD"/>
</dbReference>
<evidence type="ECO:0000313" key="4">
    <source>
        <dbReference type="Proteomes" id="UP001242010"/>
    </source>
</evidence>
<dbReference type="Pfam" id="PF07883">
    <property type="entry name" value="Cupin_2"/>
    <property type="match status" value="1"/>
</dbReference>
<evidence type="ECO:0000259" key="2">
    <source>
        <dbReference type="Pfam" id="PF07883"/>
    </source>
</evidence>
<dbReference type="InterPro" id="IPR013096">
    <property type="entry name" value="Cupin_2"/>
</dbReference>
<dbReference type="RefSeq" id="WP_286354867.1">
    <property type="nucleotide sequence ID" value="NZ_AP027079.1"/>
</dbReference>
<keyword evidence="1" id="KW-0479">Metal-binding</keyword>
<dbReference type="EMBL" id="AP027079">
    <property type="protein sequence ID" value="BDU68243.1"/>
    <property type="molecule type" value="Genomic_DNA"/>
</dbReference>
<evidence type="ECO:0000256" key="1">
    <source>
        <dbReference type="ARBA" id="ARBA00022723"/>
    </source>
</evidence>
<proteinExistence type="predicted"/>